<dbReference type="Gene3D" id="3.40.50.10540">
    <property type="entry name" value="Crotonobetainyl-coa:carnitine coa-transferase, domain 1"/>
    <property type="match status" value="1"/>
</dbReference>
<organism evidence="1 2">
    <name type="scientific">Nocardia vermiculata</name>
    <dbReference type="NCBI Taxonomy" id="257274"/>
    <lineage>
        <taxon>Bacteria</taxon>
        <taxon>Bacillati</taxon>
        <taxon>Actinomycetota</taxon>
        <taxon>Actinomycetes</taxon>
        <taxon>Mycobacteriales</taxon>
        <taxon>Nocardiaceae</taxon>
        <taxon>Nocardia</taxon>
    </lineage>
</organism>
<keyword evidence="1" id="KW-0413">Isomerase</keyword>
<name>A0A846Y1S1_9NOCA</name>
<comment type="caution">
    <text evidence="1">The sequence shown here is derived from an EMBL/GenBank/DDBJ whole genome shotgun (WGS) entry which is preliminary data.</text>
</comment>
<dbReference type="GO" id="GO:0016853">
    <property type="term" value="F:isomerase activity"/>
    <property type="evidence" value="ECO:0007669"/>
    <property type="project" value="UniProtKB-KW"/>
</dbReference>
<accession>A0A846Y1S1</accession>
<evidence type="ECO:0000313" key="2">
    <source>
        <dbReference type="Proteomes" id="UP000565711"/>
    </source>
</evidence>
<dbReference type="InterPro" id="IPR003673">
    <property type="entry name" value="CoA-Trfase_fam_III"/>
</dbReference>
<dbReference type="PANTHER" id="PTHR48228">
    <property type="entry name" value="SUCCINYL-COA--D-CITRAMALATE COA-TRANSFERASE"/>
    <property type="match status" value="1"/>
</dbReference>
<dbReference type="InterPro" id="IPR050509">
    <property type="entry name" value="CoA-transferase_III"/>
</dbReference>
<reference evidence="1 2" key="1">
    <citation type="submission" date="2020-04" db="EMBL/GenBank/DDBJ databases">
        <title>MicrobeNet Type strains.</title>
        <authorList>
            <person name="Nicholson A.C."/>
        </authorList>
    </citation>
    <scope>NUCLEOTIDE SEQUENCE [LARGE SCALE GENOMIC DNA]</scope>
    <source>
        <strain evidence="1 2">JCM 12354</strain>
    </source>
</reference>
<sequence>MSLDSDKLPLSGLRVVEVSSFVASPLCGLTLAQLGAEVIRVDPLGGAADHTRLPTTGNGTSIYWTGLNRGKQSVACDMRSPEGQRVIQRLITAPGDGGGILVTNAGGREWLGHDVLERIRADVITLEILGRRDGTPGVDYTVNAAVGFPFLTGPAGNPEPVNHTLPAWDIACGFYAAFALTAAVLHRTKTGAGTQITLPLENIALSLAGTLGYLTEIQVNGSERPRTGNHVYGTYGTDFVAADGSRFMIVALTPRHFRGLVAATGTTAAVEALESALGADFTQDADRFRYRDLLTALFADWFAQHTADRITSALRECGVLHERYRTFTETFASPDVQDNPLFAELDQAGVGNYLAAGTAALFDNRHLRCGAAPKLGQDTTHALTRVTGLPESEIAEMVESGILGRDARE</sequence>
<evidence type="ECO:0000313" key="1">
    <source>
        <dbReference type="EMBL" id="NKY51930.1"/>
    </source>
</evidence>
<dbReference type="InterPro" id="IPR023606">
    <property type="entry name" value="CoA-Trfase_III_dom_1_sf"/>
</dbReference>
<dbReference type="RefSeq" id="WP_067871065.1">
    <property type="nucleotide sequence ID" value="NZ_JAAXOP010000009.1"/>
</dbReference>
<dbReference type="AlphaFoldDB" id="A0A846Y1S1"/>
<gene>
    <name evidence="1" type="ORF">HGA08_17060</name>
</gene>
<dbReference type="Pfam" id="PF02515">
    <property type="entry name" value="CoA_transf_3"/>
    <property type="match status" value="1"/>
</dbReference>
<dbReference type="EMBL" id="JAAXOP010000009">
    <property type="protein sequence ID" value="NKY51930.1"/>
    <property type="molecule type" value="Genomic_DNA"/>
</dbReference>
<dbReference type="PANTHER" id="PTHR48228:SF5">
    <property type="entry name" value="ALPHA-METHYLACYL-COA RACEMASE"/>
    <property type="match status" value="1"/>
</dbReference>
<dbReference type="InterPro" id="IPR044855">
    <property type="entry name" value="CoA-Trfase_III_dom3_sf"/>
</dbReference>
<dbReference type="Proteomes" id="UP000565711">
    <property type="component" value="Unassembled WGS sequence"/>
</dbReference>
<keyword evidence="2" id="KW-1185">Reference proteome</keyword>
<dbReference type="Gene3D" id="3.30.1540.10">
    <property type="entry name" value="formyl-coa transferase, domain 3"/>
    <property type="match status" value="1"/>
</dbReference>
<dbReference type="SUPFAM" id="SSF89796">
    <property type="entry name" value="CoA-transferase family III (CaiB/BaiF)"/>
    <property type="match status" value="1"/>
</dbReference>
<protein>
    <submittedName>
        <fullName evidence="1">2-methylfumaryl-CoA isomerase</fullName>
    </submittedName>
</protein>
<proteinExistence type="predicted"/>